<keyword evidence="3" id="KW-1185">Reference proteome</keyword>
<proteinExistence type="predicted"/>
<dbReference type="AlphaFoldDB" id="W1NP99"/>
<gene>
    <name evidence="2" type="ORF">AMTR_s00200p00024680</name>
</gene>
<dbReference type="EMBL" id="KI396072">
    <property type="protein sequence ID" value="ERM97557.1"/>
    <property type="molecule type" value="Genomic_DNA"/>
</dbReference>
<feature type="signal peptide" evidence="1">
    <location>
        <begin position="1"/>
        <end position="17"/>
    </location>
</feature>
<evidence type="ECO:0000256" key="1">
    <source>
        <dbReference type="SAM" id="SignalP"/>
    </source>
</evidence>
<dbReference type="OMA" id="TILYYSD"/>
<accession>W1NP99</accession>
<dbReference type="PANTHER" id="PTHR37900">
    <property type="match status" value="1"/>
</dbReference>
<feature type="chain" id="PRO_5004807350" evidence="1">
    <location>
        <begin position="18"/>
        <end position="69"/>
    </location>
</feature>
<evidence type="ECO:0000313" key="3">
    <source>
        <dbReference type="Proteomes" id="UP000017836"/>
    </source>
</evidence>
<dbReference type="Gramene" id="ERM97557">
    <property type="protein sequence ID" value="ERM97557"/>
    <property type="gene ID" value="AMTR_s00200p00024680"/>
</dbReference>
<protein>
    <submittedName>
        <fullName evidence="2">Uncharacterized protein</fullName>
    </submittedName>
</protein>
<sequence length="69" mass="8052">MALLSLLVRSLCRFVASFISRPVASVTTILYYSDLLPRNTSLMRMVQNDLLENENYLFNFLINLLSCFW</sequence>
<reference evidence="3" key="1">
    <citation type="journal article" date="2013" name="Science">
        <title>The Amborella genome and the evolution of flowering plants.</title>
        <authorList>
            <consortium name="Amborella Genome Project"/>
        </authorList>
    </citation>
    <scope>NUCLEOTIDE SEQUENCE [LARGE SCALE GENOMIC DNA]</scope>
</reference>
<name>W1NP99_AMBTC</name>
<keyword evidence="1" id="KW-0732">Signal</keyword>
<dbReference type="eggNOG" id="ENOG502SCG1">
    <property type="taxonomic scope" value="Eukaryota"/>
</dbReference>
<dbReference type="HOGENOM" id="CLU_196298_0_0_1"/>
<organism evidence="2 3">
    <name type="scientific">Amborella trichopoda</name>
    <dbReference type="NCBI Taxonomy" id="13333"/>
    <lineage>
        <taxon>Eukaryota</taxon>
        <taxon>Viridiplantae</taxon>
        <taxon>Streptophyta</taxon>
        <taxon>Embryophyta</taxon>
        <taxon>Tracheophyta</taxon>
        <taxon>Spermatophyta</taxon>
        <taxon>Magnoliopsida</taxon>
        <taxon>Amborellales</taxon>
        <taxon>Amborellaceae</taxon>
        <taxon>Amborella</taxon>
    </lineage>
</organism>
<dbReference type="Proteomes" id="UP000017836">
    <property type="component" value="Unassembled WGS sequence"/>
</dbReference>
<evidence type="ECO:0000313" key="2">
    <source>
        <dbReference type="EMBL" id="ERM97557.1"/>
    </source>
</evidence>
<dbReference type="PANTHER" id="PTHR37900:SF5">
    <property type="entry name" value="OS02G0159250 PROTEIN"/>
    <property type="match status" value="1"/>
</dbReference>